<dbReference type="Pfam" id="PF13240">
    <property type="entry name" value="Zn_Ribbon_1"/>
    <property type="match status" value="1"/>
</dbReference>
<proteinExistence type="predicted"/>
<accession>A0A414J6T5</accession>
<feature type="coiled-coil region" evidence="1">
    <location>
        <begin position="30"/>
        <end position="96"/>
    </location>
</feature>
<protein>
    <submittedName>
        <fullName evidence="4">Zinc ribbon domain-containing protein</fullName>
    </submittedName>
</protein>
<comment type="caution">
    <text evidence="4">The sequence shown here is derived from an EMBL/GenBank/DDBJ whole genome shotgun (WGS) entry which is preliminary data.</text>
</comment>
<feature type="domain" description="Zinc-ribbon" evidence="3">
    <location>
        <begin position="101"/>
        <end position="120"/>
    </location>
</feature>
<feature type="region of interest" description="Disordered" evidence="2">
    <location>
        <begin position="125"/>
        <end position="207"/>
    </location>
</feature>
<evidence type="ECO:0000256" key="1">
    <source>
        <dbReference type="SAM" id="Coils"/>
    </source>
</evidence>
<keyword evidence="1" id="KW-0175">Coiled coil</keyword>
<feature type="compositionally biased region" description="Acidic residues" evidence="2">
    <location>
        <begin position="125"/>
        <end position="143"/>
    </location>
</feature>
<evidence type="ECO:0000259" key="3">
    <source>
        <dbReference type="Pfam" id="PF13240"/>
    </source>
</evidence>
<evidence type="ECO:0000256" key="2">
    <source>
        <dbReference type="SAM" id="MobiDB-lite"/>
    </source>
</evidence>
<feature type="compositionally biased region" description="Acidic residues" evidence="2">
    <location>
        <begin position="151"/>
        <end position="200"/>
    </location>
</feature>
<gene>
    <name evidence="4" type="ORF">DW740_07480</name>
</gene>
<reference evidence="4 5" key="1">
    <citation type="submission" date="2018-08" db="EMBL/GenBank/DDBJ databases">
        <title>A genome reference for cultivated species of the human gut microbiota.</title>
        <authorList>
            <person name="Zou Y."/>
            <person name="Xue W."/>
            <person name="Luo G."/>
        </authorList>
    </citation>
    <scope>NUCLEOTIDE SEQUENCE [LARGE SCALE GENOMIC DNA]</scope>
    <source>
        <strain evidence="4 5">AM28-23</strain>
    </source>
</reference>
<dbReference type="AlphaFoldDB" id="A0A414J6T5"/>
<dbReference type="RefSeq" id="WP_015543324.1">
    <property type="nucleotide sequence ID" value="NZ_CABJFK010000005.1"/>
</dbReference>
<dbReference type="InterPro" id="IPR026870">
    <property type="entry name" value="Zinc_ribbon_dom"/>
</dbReference>
<name>A0A414J6T5_9FIRM</name>
<evidence type="ECO:0000313" key="5">
    <source>
        <dbReference type="Proteomes" id="UP000283745"/>
    </source>
</evidence>
<dbReference type="Proteomes" id="UP000283745">
    <property type="component" value="Unassembled WGS sequence"/>
</dbReference>
<sequence length="207" mass="23140">MAKDFFGNLGQALSKTAKELSGRAEDVYETQRLKNKISAEERQIDKIMADLGKIVYQRYKEEVPVDDVQKELCEQIDQRMEQIEQLRTDIKDLKIRTRRICPSCGKEVEKNAAFCKFCGAACPTQEEEEDAGDTIDGTAEEVEEEKKSEESAEEAAETEAETEAADIAEDTEEPTADEAGEEVAEAEAEEKADEAAEEITEEAKTEE</sequence>
<evidence type="ECO:0000313" key="4">
    <source>
        <dbReference type="EMBL" id="RHE40143.1"/>
    </source>
</evidence>
<dbReference type="EMBL" id="QSKF01000005">
    <property type="protein sequence ID" value="RHE40143.1"/>
    <property type="molecule type" value="Genomic_DNA"/>
</dbReference>
<organism evidence="4 5">
    <name type="scientific">Blautia obeum</name>
    <dbReference type="NCBI Taxonomy" id="40520"/>
    <lineage>
        <taxon>Bacteria</taxon>
        <taxon>Bacillati</taxon>
        <taxon>Bacillota</taxon>
        <taxon>Clostridia</taxon>
        <taxon>Lachnospirales</taxon>
        <taxon>Lachnospiraceae</taxon>
        <taxon>Blautia</taxon>
    </lineage>
</organism>